<name>A0AA39UA07_9AGAR</name>
<keyword evidence="2" id="KW-1185">Reference proteome</keyword>
<reference evidence="1" key="1">
    <citation type="submission" date="2023-06" db="EMBL/GenBank/DDBJ databases">
        <authorList>
            <consortium name="Lawrence Berkeley National Laboratory"/>
            <person name="Ahrendt S."/>
            <person name="Sahu N."/>
            <person name="Indic B."/>
            <person name="Wong-Bajracharya J."/>
            <person name="Merenyi Z."/>
            <person name="Ke H.-M."/>
            <person name="Monk M."/>
            <person name="Kocsube S."/>
            <person name="Drula E."/>
            <person name="Lipzen A."/>
            <person name="Balint B."/>
            <person name="Henrissat B."/>
            <person name="Andreopoulos B."/>
            <person name="Martin F.M."/>
            <person name="Harder C.B."/>
            <person name="Rigling D."/>
            <person name="Ford K.L."/>
            <person name="Foster G.D."/>
            <person name="Pangilinan J."/>
            <person name="Papanicolaou A."/>
            <person name="Barry K."/>
            <person name="LaButti K."/>
            <person name="Viragh M."/>
            <person name="Koriabine M."/>
            <person name="Yan M."/>
            <person name="Riley R."/>
            <person name="Champramary S."/>
            <person name="Plett K.L."/>
            <person name="Tsai I.J."/>
            <person name="Slot J."/>
            <person name="Sipos G."/>
            <person name="Plett J."/>
            <person name="Nagy L.G."/>
            <person name="Grigoriev I.V."/>
        </authorList>
    </citation>
    <scope>NUCLEOTIDE SEQUENCE</scope>
    <source>
        <strain evidence="1">HWK02</strain>
    </source>
</reference>
<sequence>MAFSDIWLDTIWQQHVLYWPPKDCSDKGLTEHHKHVQLVLRWLFDALDPVTCEQELVHTTTHEPIIHPPSPTEIWQSTVQPTTTHVPRVNVILEPPTTQEIAKLKAVCAAKYAVRPLMAVLHNPKPKPKVKQCHVGWNSHSIKLYADTTDVPPAHCHHHHHSWLFAGPSTASSSVKHGFVQLPVSPKKQRVTVVGDFHDLLELLPGSDDADDQDSLAPHEEYHLDPEAYSLAMAGDVEDIATAPQ</sequence>
<organism evidence="1 2">
    <name type="scientific">Armillaria luteobubalina</name>
    <dbReference type="NCBI Taxonomy" id="153913"/>
    <lineage>
        <taxon>Eukaryota</taxon>
        <taxon>Fungi</taxon>
        <taxon>Dikarya</taxon>
        <taxon>Basidiomycota</taxon>
        <taxon>Agaricomycotina</taxon>
        <taxon>Agaricomycetes</taxon>
        <taxon>Agaricomycetidae</taxon>
        <taxon>Agaricales</taxon>
        <taxon>Marasmiineae</taxon>
        <taxon>Physalacriaceae</taxon>
        <taxon>Armillaria</taxon>
    </lineage>
</organism>
<comment type="caution">
    <text evidence="1">The sequence shown here is derived from an EMBL/GenBank/DDBJ whole genome shotgun (WGS) entry which is preliminary data.</text>
</comment>
<gene>
    <name evidence="1" type="ORF">EDD18DRAFT_1364549</name>
</gene>
<evidence type="ECO:0000313" key="1">
    <source>
        <dbReference type="EMBL" id="KAK0478693.1"/>
    </source>
</evidence>
<dbReference type="Proteomes" id="UP001175228">
    <property type="component" value="Unassembled WGS sequence"/>
</dbReference>
<evidence type="ECO:0000313" key="2">
    <source>
        <dbReference type="Proteomes" id="UP001175228"/>
    </source>
</evidence>
<dbReference type="AlphaFoldDB" id="A0AA39UA07"/>
<protein>
    <submittedName>
        <fullName evidence="1">Uncharacterized protein</fullName>
    </submittedName>
</protein>
<proteinExistence type="predicted"/>
<accession>A0AA39UA07</accession>
<dbReference type="EMBL" id="JAUEPU010000093">
    <property type="protein sequence ID" value="KAK0478693.1"/>
    <property type="molecule type" value="Genomic_DNA"/>
</dbReference>